<gene>
    <name evidence="1" type="ORF">SH601_05100</name>
</gene>
<comment type="caution">
    <text evidence="1">The sequence shown here is derived from an EMBL/GenBank/DDBJ whole genome shotgun (WGS) entry which is preliminary data.</text>
</comment>
<evidence type="ECO:0000313" key="2">
    <source>
        <dbReference type="Proteomes" id="UP001277972"/>
    </source>
</evidence>
<accession>A0ACC6M391</accession>
<organism evidence="1 2">
    <name type="scientific">Gracilibacillus pellucidus</name>
    <dbReference type="NCBI Taxonomy" id="3095368"/>
    <lineage>
        <taxon>Bacteria</taxon>
        <taxon>Bacillati</taxon>
        <taxon>Bacillota</taxon>
        <taxon>Bacilli</taxon>
        <taxon>Bacillales</taxon>
        <taxon>Bacillaceae</taxon>
        <taxon>Gracilibacillus</taxon>
    </lineage>
</organism>
<reference evidence="1" key="1">
    <citation type="submission" date="2023-11" db="EMBL/GenBank/DDBJ databases">
        <title>Gracilibacillus pellucida a moderately halophilic bacterium isolated from saline soil in Xinjiang province.</title>
        <authorList>
            <person name="Zhang Z."/>
            <person name="Tan F."/>
            <person name="Wang Y."/>
            <person name="Xia M."/>
        </authorList>
    </citation>
    <scope>NUCLEOTIDE SEQUENCE</scope>
    <source>
        <strain evidence="1">S3-1-1</strain>
    </source>
</reference>
<dbReference type="EMBL" id="JAWZSR010000002">
    <property type="protein sequence ID" value="MDX8045361.1"/>
    <property type="molecule type" value="Genomic_DNA"/>
</dbReference>
<proteinExistence type="predicted"/>
<evidence type="ECO:0000313" key="1">
    <source>
        <dbReference type="EMBL" id="MDX8045361.1"/>
    </source>
</evidence>
<dbReference type="Proteomes" id="UP001277972">
    <property type="component" value="Unassembled WGS sequence"/>
</dbReference>
<sequence>MGRLSERFIKIWLAIPRWFGKFLLSAITIYVFWTYFINGLKNIFTVDTKALVVSLVVSGMIIFLYNKAKKAESE</sequence>
<name>A0ACC6M391_9BACI</name>
<keyword evidence="2" id="KW-1185">Reference proteome</keyword>
<protein>
    <submittedName>
        <fullName evidence="1">Uncharacterized protein</fullName>
    </submittedName>
</protein>